<dbReference type="InterPro" id="IPR001433">
    <property type="entry name" value="OxRdtase_FAD/NAD-bd"/>
</dbReference>
<protein>
    <submittedName>
        <fullName evidence="10">Sulfite reductase (NADPH) flavoprotein alpha-component</fullName>
        <ecNumber evidence="10">1.8.1.2</ecNumber>
    </submittedName>
</protein>
<dbReference type="PANTHER" id="PTHR19384:SF128">
    <property type="entry name" value="NADPH OXIDOREDUCTASE A"/>
    <property type="match status" value="1"/>
</dbReference>
<evidence type="ECO:0000313" key="11">
    <source>
        <dbReference type="Proteomes" id="UP001232245"/>
    </source>
</evidence>
<organism evidence="10 11">
    <name type="scientific">Metabacillus niabensis</name>
    <dbReference type="NCBI Taxonomy" id="324854"/>
    <lineage>
        <taxon>Bacteria</taxon>
        <taxon>Bacillati</taxon>
        <taxon>Bacillota</taxon>
        <taxon>Bacilli</taxon>
        <taxon>Bacillales</taxon>
        <taxon>Bacillaceae</taxon>
        <taxon>Metabacillus</taxon>
    </lineage>
</organism>
<evidence type="ECO:0000256" key="7">
    <source>
        <dbReference type="ARBA" id="ARBA00023192"/>
    </source>
</evidence>
<dbReference type="Pfam" id="PF00175">
    <property type="entry name" value="NAD_binding_1"/>
    <property type="match status" value="1"/>
</dbReference>
<keyword evidence="8" id="KW-0175">Coiled coil</keyword>
<dbReference type="InterPro" id="IPR017938">
    <property type="entry name" value="Riboflavin_synthase-like_b-brl"/>
</dbReference>
<comment type="caution">
    <text evidence="10">The sequence shown here is derived from an EMBL/GenBank/DDBJ whole genome shotgun (WGS) entry which is preliminary data.</text>
</comment>
<dbReference type="PRINTS" id="PR00371">
    <property type="entry name" value="FPNCR"/>
</dbReference>
<dbReference type="InterPro" id="IPR023173">
    <property type="entry name" value="NADPH_Cyt_P450_Rdtase_alpha"/>
</dbReference>
<proteinExistence type="predicted"/>
<feature type="domain" description="FAD-binding FR-type" evidence="9">
    <location>
        <begin position="17"/>
        <end position="236"/>
    </location>
</feature>
<evidence type="ECO:0000259" key="9">
    <source>
        <dbReference type="PROSITE" id="PS51384"/>
    </source>
</evidence>
<dbReference type="Pfam" id="PF00667">
    <property type="entry name" value="FAD_binding_1"/>
    <property type="match status" value="1"/>
</dbReference>
<evidence type="ECO:0000256" key="8">
    <source>
        <dbReference type="SAM" id="Coils"/>
    </source>
</evidence>
<evidence type="ECO:0000313" key="10">
    <source>
        <dbReference type="EMBL" id="MDQ0226842.1"/>
    </source>
</evidence>
<comment type="cofactor">
    <cofactor evidence="1">
        <name>FMN</name>
        <dbReference type="ChEBI" id="CHEBI:58210"/>
    </cofactor>
</comment>
<keyword evidence="3" id="KW-0285">Flavoprotein</keyword>
<evidence type="ECO:0000256" key="1">
    <source>
        <dbReference type="ARBA" id="ARBA00001917"/>
    </source>
</evidence>
<reference evidence="10 11" key="1">
    <citation type="submission" date="2023-07" db="EMBL/GenBank/DDBJ databases">
        <title>Genomic Encyclopedia of Type Strains, Phase IV (KMG-IV): sequencing the most valuable type-strain genomes for metagenomic binning, comparative biology and taxonomic classification.</title>
        <authorList>
            <person name="Goeker M."/>
        </authorList>
    </citation>
    <scope>NUCLEOTIDE SEQUENCE [LARGE SCALE GENOMIC DNA]</scope>
    <source>
        <strain evidence="10 11">DSM 17723</strain>
    </source>
</reference>
<evidence type="ECO:0000256" key="4">
    <source>
        <dbReference type="ARBA" id="ARBA00022643"/>
    </source>
</evidence>
<feature type="coiled-coil region" evidence="8">
    <location>
        <begin position="359"/>
        <end position="386"/>
    </location>
</feature>
<dbReference type="SUPFAM" id="SSF52343">
    <property type="entry name" value="Ferredoxin reductase-like, C-terminal NADP-linked domain"/>
    <property type="match status" value="1"/>
</dbReference>
<dbReference type="EMBL" id="JAUSTZ010000006">
    <property type="protein sequence ID" value="MDQ0226842.1"/>
    <property type="molecule type" value="Genomic_DNA"/>
</dbReference>
<keyword evidence="5" id="KW-0274">FAD</keyword>
<keyword evidence="11" id="KW-1185">Reference proteome</keyword>
<evidence type="ECO:0000256" key="2">
    <source>
        <dbReference type="ARBA" id="ARBA00001974"/>
    </source>
</evidence>
<dbReference type="SUPFAM" id="SSF63380">
    <property type="entry name" value="Riboflavin synthase domain-like"/>
    <property type="match status" value="1"/>
</dbReference>
<dbReference type="RefSeq" id="WP_174879248.1">
    <property type="nucleotide sequence ID" value="NZ_CADEPK010000011.1"/>
</dbReference>
<evidence type="ECO:0000256" key="5">
    <source>
        <dbReference type="ARBA" id="ARBA00022827"/>
    </source>
</evidence>
<evidence type="ECO:0000256" key="6">
    <source>
        <dbReference type="ARBA" id="ARBA00023002"/>
    </source>
</evidence>
<dbReference type="GO" id="GO:0004783">
    <property type="term" value="F:sulfite reductase (NADPH) activity"/>
    <property type="evidence" value="ECO:0007669"/>
    <property type="project" value="UniProtKB-EC"/>
</dbReference>
<dbReference type="Gene3D" id="1.20.990.10">
    <property type="entry name" value="NADPH-cytochrome p450 Reductase, Chain A, domain 3"/>
    <property type="match status" value="1"/>
</dbReference>
<keyword evidence="7" id="KW-0198">Cysteine biosynthesis</keyword>
<dbReference type="InterPro" id="IPR039261">
    <property type="entry name" value="FNR_nucleotide-bd"/>
</dbReference>
<dbReference type="PANTHER" id="PTHR19384">
    <property type="entry name" value="NITRIC OXIDE SYNTHASE-RELATED"/>
    <property type="match status" value="1"/>
</dbReference>
<dbReference type="PROSITE" id="PS51384">
    <property type="entry name" value="FAD_FR"/>
    <property type="match status" value="1"/>
</dbReference>
<evidence type="ECO:0000256" key="3">
    <source>
        <dbReference type="ARBA" id="ARBA00022630"/>
    </source>
</evidence>
<dbReference type="EC" id="1.8.1.2" evidence="10"/>
<sequence>MNGSQTDQQNKELFTRNNPFRAKVLKNINLNGAGSNRETRHLELSLKGSGISYLPGDALGIFPENDPQLVESLLSAMNWDGEQKVIINNKGEELSLKDALTTYFEITLLTKKIVQNFSKLVDNKELESLVSLENAASLKEYMYGRDLLDLIQDFGPCTVEAQEFVSLLRKMPPRLYSISSSLSAYPDEVHLTISAVRYTAHGRNRNGVCSVQCSERVLEGDTLPVYIQQNKHFKLPESHDVDVIMIGPGTGIAPFRAFIQERAMTNASGRSWLFFGAQHSKTDFLYQDELEKYQKDGALTKLTTAFSRDTAEKVYVQNKMQETSAELYQWIQAGAHIYVCGDKEHMAKDVHNTLIEILSNEGNISLEEAEEQLNEMKKSNRYQRDVY</sequence>
<dbReference type="NCBIfam" id="NF004859">
    <property type="entry name" value="PRK06214.1"/>
    <property type="match status" value="1"/>
</dbReference>
<keyword evidence="4" id="KW-0288">FMN</keyword>
<comment type="cofactor">
    <cofactor evidence="2">
        <name>FAD</name>
        <dbReference type="ChEBI" id="CHEBI:57692"/>
    </cofactor>
</comment>
<dbReference type="InterPro" id="IPR003097">
    <property type="entry name" value="CysJ-like_FAD-binding"/>
</dbReference>
<name>A0ABT9Z3K3_9BACI</name>
<dbReference type="Proteomes" id="UP001232245">
    <property type="component" value="Unassembled WGS sequence"/>
</dbReference>
<dbReference type="Gene3D" id="2.40.30.10">
    <property type="entry name" value="Translation factors"/>
    <property type="match status" value="1"/>
</dbReference>
<dbReference type="InterPro" id="IPR001709">
    <property type="entry name" value="Flavoprot_Pyr_Nucl_cyt_Rdtase"/>
</dbReference>
<gene>
    <name evidence="10" type="ORF">J2S02_003187</name>
</gene>
<dbReference type="InterPro" id="IPR017927">
    <property type="entry name" value="FAD-bd_FR_type"/>
</dbReference>
<dbReference type="Gene3D" id="3.40.50.80">
    <property type="entry name" value="Nucleotide-binding domain of ferredoxin-NADP reductase (FNR) module"/>
    <property type="match status" value="1"/>
</dbReference>
<accession>A0ABT9Z3K3</accession>
<keyword evidence="7" id="KW-0028">Amino-acid biosynthesis</keyword>
<keyword evidence="6 10" id="KW-0560">Oxidoreductase</keyword>
<dbReference type="CDD" id="cd06199">
    <property type="entry name" value="SiR"/>
    <property type="match status" value="1"/>
</dbReference>